<dbReference type="InterPro" id="IPR003594">
    <property type="entry name" value="HATPase_dom"/>
</dbReference>
<dbReference type="PROSITE" id="PS50109">
    <property type="entry name" value="HIS_KIN"/>
    <property type="match status" value="1"/>
</dbReference>
<evidence type="ECO:0000256" key="2">
    <source>
        <dbReference type="ARBA" id="ARBA00012438"/>
    </source>
</evidence>
<dbReference type="PANTHER" id="PTHR34220">
    <property type="entry name" value="SENSOR HISTIDINE KINASE YPDA"/>
    <property type="match status" value="1"/>
</dbReference>
<dbReference type="GO" id="GO:0016020">
    <property type="term" value="C:membrane"/>
    <property type="evidence" value="ECO:0007669"/>
    <property type="project" value="InterPro"/>
</dbReference>
<comment type="catalytic activity">
    <reaction evidence="1">
        <text>ATP + protein L-histidine = ADP + protein N-phospho-L-histidine.</text>
        <dbReference type="EC" id="2.7.13.3"/>
    </reaction>
</comment>
<feature type="transmembrane region" description="Helical" evidence="4">
    <location>
        <begin position="89"/>
        <end position="107"/>
    </location>
</feature>
<sequence length="397" mass="43801">MPTRHGRSPLGTTQRRRQMLRRDPPDMLGAMPSREMAHTASVSGMQRRTALTWLAVGAWWLLTGLVWTGQMYEAFSGQVASSYLLRTEMAKAALWIPFTLFLFWWVGRHPIERGAMLRSIGWLTLAVAGIIVARALCVAAINPWIGWHEQLPSWPALLRTSFLSNLLTAWMIIGVAHALLFAQREGARRRQHAELESQLSQARFEALSARLDPHFLFNALHSISEVMHRDVAAADRMVVGLGGLLRQSIDGGAAQQATLGEQIELIEDYVGIEQVRLGPRLRFRLDVDESLYSAAVPRLLLQPLVENSIRYAIAPRLAPGSIQVAARGDGNRLLLEVSDDGDGEAAAAPGHGLGLASARARLQCLYGDDFRFEVETSPGNGTCVRIDLPLQRLPEAA</sequence>
<dbReference type="GO" id="GO:0000155">
    <property type="term" value="F:phosphorelay sensor kinase activity"/>
    <property type="evidence" value="ECO:0007669"/>
    <property type="project" value="InterPro"/>
</dbReference>
<evidence type="ECO:0000256" key="3">
    <source>
        <dbReference type="SAM" id="MobiDB-lite"/>
    </source>
</evidence>
<feature type="domain" description="Histidine kinase" evidence="5">
    <location>
        <begin position="300"/>
        <end position="392"/>
    </location>
</feature>
<keyword evidence="4" id="KW-1133">Transmembrane helix</keyword>
<feature type="transmembrane region" description="Helical" evidence="4">
    <location>
        <begin position="50"/>
        <end position="69"/>
    </location>
</feature>
<evidence type="ECO:0000313" key="7">
    <source>
        <dbReference type="Proteomes" id="UP000308707"/>
    </source>
</evidence>
<feature type="transmembrane region" description="Helical" evidence="4">
    <location>
        <begin position="162"/>
        <end position="182"/>
    </location>
</feature>
<evidence type="ECO:0000313" key="6">
    <source>
        <dbReference type="EMBL" id="TKR30580.1"/>
    </source>
</evidence>
<evidence type="ECO:0000259" key="5">
    <source>
        <dbReference type="PROSITE" id="PS50109"/>
    </source>
</evidence>
<dbReference type="Proteomes" id="UP000308707">
    <property type="component" value="Unassembled WGS sequence"/>
</dbReference>
<dbReference type="InterPro" id="IPR005467">
    <property type="entry name" value="His_kinase_dom"/>
</dbReference>
<keyword evidence="4" id="KW-0812">Transmembrane</keyword>
<dbReference type="InterPro" id="IPR050640">
    <property type="entry name" value="Bact_2-comp_sensor_kinase"/>
</dbReference>
<keyword evidence="4" id="KW-0472">Membrane</keyword>
<dbReference type="InterPro" id="IPR010559">
    <property type="entry name" value="Sig_transdc_His_kin_internal"/>
</dbReference>
<dbReference type="InterPro" id="IPR004358">
    <property type="entry name" value="Sig_transdc_His_kin-like_C"/>
</dbReference>
<accession>A0A4U5JLQ0</accession>
<dbReference type="PANTHER" id="PTHR34220:SF7">
    <property type="entry name" value="SENSOR HISTIDINE KINASE YPDA"/>
    <property type="match status" value="1"/>
</dbReference>
<proteinExistence type="predicted"/>
<dbReference type="EC" id="2.7.13.3" evidence="2"/>
<protein>
    <recommendedName>
        <fullName evidence="2">histidine kinase</fullName>
        <ecNumber evidence="2">2.7.13.3</ecNumber>
    </recommendedName>
</protein>
<evidence type="ECO:0000256" key="1">
    <source>
        <dbReference type="ARBA" id="ARBA00000085"/>
    </source>
</evidence>
<evidence type="ECO:0000256" key="4">
    <source>
        <dbReference type="SAM" id="Phobius"/>
    </source>
</evidence>
<dbReference type="Pfam" id="PF06580">
    <property type="entry name" value="His_kinase"/>
    <property type="match status" value="1"/>
</dbReference>
<dbReference type="SMART" id="SM00387">
    <property type="entry name" value="HATPase_c"/>
    <property type="match status" value="1"/>
</dbReference>
<dbReference type="OrthoDB" id="2514702at2"/>
<feature type="region of interest" description="Disordered" evidence="3">
    <location>
        <begin position="1"/>
        <end position="31"/>
    </location>
</feature>
<dbReference type="EMBL" id="SZUA01000002">
    <property type="protein sequence ID" value="TKR30580.1"/>
    <property type="molecule type" value="Genomic_DNA"/>
</dbReference>
<dbReference type="SUPFAM" id="SSF55874">
    <property type="entry name" value="ATPase domain of HSP90 chaperone/DNA topoisomerase II/histidine kinase"/>
    <property type="match status" value="1"/>
</dbReference>
<dbReference type="Gene3D" id="3.30.565.10">
    <property type="entry name" value="Histidine kinase-like ATPase, C-terminal domain"/>
    <property type="match status" value="1"/>
</dbReference>
<name>A0A4U5JLQ0_9GAMM</name>
<gene>
    <name evidence="6" type="ORF">FCE95_10740</name>
</gene>
<dbReference type="Pfam" id="PF02518">
    <property type="entry name" value="HATPase_c"/>
    <property type="match status" value="1"/>
</dbReference>
<dbReference type="PRINTS" id="PR00344">
    <property type="entry name" value="BCTRLSENSOR"/>
</dbReference>
<keyword evidence="7" id="KW-1185">Reference proteome</keyword>
<comment type="caution">
    <text evidence="6">The sequence shown here is derived from an EMBL/GenBank/DDBJ whole genome shotgun (WGS) entry which is preliminary data.</text>
</comment>
<dbReference type="AlphaFoldDB" id="A0A4U5JLQ0"/>
<organism evidence="6 7">
    <name type="scientific">Luteimonas gilva</name>
    <dbReference type="NCBI Taxonomy" id="2572684"/>
    <lineage>
        <taxon>Bacteria</taxon>
        <taxon>Pseudomonadati</taxon>
        <taxon>Pseudomonadota</taxon>
        <taxon>Gammaproteobacteria</taxon>
        <taxon>Lysobacterales</taxon>
        <taxon>Lysobacteraceae</taxon>
        <taxon>Luteimonas</taxon>
    </lineage>
</organism>
<dbReference type="InterPro" id="IPR036890">
    <property type="entry name" value="HATPase_C_sf"/>
</dbReference>
<feature type="transmembrane region" description="Helical" evidence="4">
    <location>
        <begin position="119"/>
        <end position="142"/>
    </location>
</feature>
<reference evidence="6 7" key="1">
    <citation type="submission" date="2019-04" db="EMBL/GenBank/DDBJ databases">
        <title>Reference strain of H23.</title>
        <authorList>
            <person name="Luo X."/>
        </authorList>
    </citation>
    <scope>NUCLEOTIDE SEQUENCE [LARGE SCALE GENOMIC DNA]</scope>
    <source>
        <strain evidence="6 7">H23</strain>
    </source>
</reference>